<sequence>MIALATELGPWVHPLNFIFSVLVFFATPALEIAKRILPAKEKRLRIAQILLWWLYWGMMSLAMAGGTYRGP</sequence>
<evidence type="ECO:0000313" key="3">
    <source>
        <dbReference type="Proteomes" id="UP000319908"/>
    </source>
</evidence>
<keyword evidence="3" id="KW-1185">Reference proteome</keyword>
<proteinExistence type="predicted"/>
<keyword evidence="1" id="KW-1133">Transmembrane helix</keyword>
<reference evidence="2 3" key="1">
    <citation type="journal article" date="2020" name="Antonie Van Leeuwenhoek">
        <title>Rhodopirellula heiligendammensis sp. nov., Rhodopirellula pilleata sp. nov., and Rhodopirellula solitaria sp. nov. isolated from natural or artificial marine surfaces in Northern Germany and California, USA, and emended description of the genus Rhodopirellula.</title>
        <authorList>
            <person name="Kallscheuer N."/>
            <person name="Wiegand S."/>
            <person name="Jogler M."/>
            <person name="Boedeker C."/>
            <person name="Peeters S.H."/>
            <person name="Rast P."/>
            <person name="Heuer A."/>
            <person name="Jetten M.S.M."/>
            <person name="Rohde M."/>
            <person name="Jogler C."/>
        </authorList>
    </citation>
    <scope>NUCLEOTIDE SEQUENCE [LARGE SCALE GENOMIC DNA]</scope>
    <source>
        <strain evidence="2 3">Poly21</strain>
    </source>
</reference>
<keyword evidence="1" id="KW-0472">Membrane</keyword>
<comment type="caution">
    <text evidence="2">The sequence shown here is derived from an EMBL/GenBank/DDBJ whole genome shotgun (WGS) entry which is preliminary data.</text>
</comment>
<gene>
    <name evidence="2" type="ORF">Poly21_55570</name>
</gene>
<dbReference type="AlphaFoldDB" id="A0A5C6B9F5"/>
<evidence type="ECO:0000313" key="2">
    <source>
        <dbReference type="EMBL" id="TWU08588.1"/>
    </source>
</evidence>
<evidence type="ECO:0000256" key="1">
    <source>
        <dbReference type="SAM" id="Phobius"/>
    </source>
</evidence>
<dbReference type="Proteomes" id="UP000319908">
    <property type="component" value="Unassembled WGS sequence"/>
</dbReference>
<organism evidence="2 3">
    <name type="scientific">Allorhodopirellula heiligendammensis</name>
    <dbReference type="NCBI Taxonomy" id="2714739"/>
    <lineage>
        <taxon>Bacteria</taxon>
        <taxon>Pseudomonadati</taxon>
        <taxon>Planctomycetota</taxon>
        <taxon>Planctomycetia</taxon>
        <taxon>Pirellulales</taxon>
        <taxon>Pirellulaceae</taxon>
        <taxon>Allorhodopirellula</taxon>
    </lineage>
</organism>
<feature type="transmembrane region" description="Helical" evidence="1">
    <location>
        <begin position="17"/>
        <end position="37"/>
    </location>
</feature>
<accession>A0A5C6B9F5</accession>
<protein>
    <submittedName>
        <fullName evidence="2">Uncharacterized protein</fullName>
    </submittedName>
</protein>
<name>A0A5C6B9F5_9BACT</name>
<feature type="transmembrane region" description="Helical" evidence="1">
    <location>
        <begin position="49"/>
        <end position="68"/>
    </location>
</feature>
<dbReference type="EMBL" id="SJPU01000010">
    <property type="protein sequence ID" value="TWU08588.1"/>
    <property type="molecule type" value="Genomic_DNA"/>
</dbReference>
<keyword evidence="1" id="KW-0812">Transmembrane</keyword>